<dbReference type="GO" id="GO:0070497">
    <property type="term" value="F:6-carboxytetrahydropterin synthase activity"/>
    <property type="evidence" value="ECO:0007669"/>
    <property type="project" value="UniProtKB-EC"/>
</dbReference>
<comment type="pathway">
    <text evidence="2">Purine metabolism; 7-cyano-7-deazaguanine biosynthesis.</text>
</comment>
<evidence type="ECO:0000256" key="6">
    <source>
        <dbReference type="ARBA" id="ARBA00022723"/>
    </source>
</evidence>
<evidence type="ECO:0000256" key="9">
    <source>
        <dbReference type="ARBA" id="ARBA00031449"/>
    </source>
</evidence>
<dbReference type="InterPro" id="IPR007115">
    <property type="entry name" value="6-PTP_synth/QueD"/>
</dbReference>
<evidence type="ECO:0000256" key="10">
    <source>
        <dbReference type="ARBA" id="ARBA00048807"/>
    </source>
</evidence>
<evidence type="ECO:0000256" key="7">
    <source>
        <dbReference type="ARBA" id="ARBA00022833"/>
    </source>
</evidence>
<comment type="cofactor">
    <cofactor evidence="1">
        <name>Zn(2+)</name>
        <dbReference type="ChEBI" id="CHEBI:29105"/>
    </cofactor>
</comment>
<protein>
    <recommendedName>
        <fullName evidence="5">6-carboxy-5,6,7,8-tetrahydropterin synthase</fullName>
        <ecNumber evidence="4">4.1.2.50</ecNumber>
    </recommendedName>
    <alternativeName>
        <fullName evidence="9">Queuosine biosynthesis protein QueD</fullName>
    </alternativeName>
</protein>
<keyword evidence="6" id="KW-0479">Metal-binding</keyword>
<keyword evidence="12" id="KW-1185">Reference proteome</keyword>
<dbReference type="Proteomes" id="UP000318017">
    <property type="component" value="Chromosome"/>
</dbReference>
<dbReference type="GO" id="GO:0046872">
    <property type="term" value="F:metal ion binding"/>
    <property type="evidence" value="ECO:0007669"/>
    <property type="project" value="UniProtKB-KW"/>
</dbReference>
<dbReference type="Pfam" id="PF01242">
    <property type="entry name" value="PTPS"/>
    <property type="match status" value="1"/>
</dbReference>
<evidence type="ECO:0000256" key="2">
    <source>
        <dbReference type="ARBA" id="ARBA00005061"/>
    </source>
</evidence>
<dbReference type="PANTHER" id="PTHR12589:SF7">
    <property type="entry name" value="6-PYRUVOYL TETRAHYDROBIOPTERIN SYNTHASE"/>
    <property type="match status" value="1"/>
</dbReference>
<reference evidence="11 12" key="1">
    <citation type="submission" date="2019-02" db="EMBL/GenBank/DDBJ databases">
        <title>Deep-cultivation of Planctomycetes and their phenomic and genomic characterization uncovers novel biology.</title>
        <authorList>
            <person name="Wiegand S."/>
            <person name="Jogler M."/>
            <person name="Boedeker C."/>
            <person name="Pinto D."/>
            <person name="Vollmers J."/>
            <person name="Rivas-Marin E."/>
            <person name="Kohn T."/>
            <person name="Peeters S.H."/>
            <person name="Heuer A."/>
            <person name="Rast P."/>
            <person name="Oberbeckmann S."/>
            <person name="Bunk B."/>
            <person name="Jeske O."/>
            <person name="Meyerdierks A."/>
            <person name="Storesund J.E."/>
            <person name="Kallscheuer N."/>
            <person name="Luecker S."/>
            <person name="Lage O.M."/>
            <person name="Pohl T."/>
            <person name="Merkel B.J."/>
            <person name="Hornburger P."/>
            <person name="Mueller R.-W."/>
            <person name="Bruemmer F."/>
            <person name="Labrenz M."/>
            <person name="Spormann A.M."/>
            <person name="Op den Camp H."/>
            <person name="Overmann J."/>
            <person name="Amann R."/>
            <person name="Jetten M.S.M."/>
            <person name="Mascher T."/>
            <person name="Medema M.H."/>
            <person name="Devos D.P."/>
            <person name="Kaster A.-K."/>
            <person name="Ovreas L."/>
            <person name="Rohde M."/>
            <person name="Galperin M.Y."/>
            <person name="Jogler C."/>
        </authorList>
    </citation>
    <scope>NUCLEOTIDE SEQUENCE [LARGE SCALE GENOMIC DNA]</scope>
    <source>
        <strain evidence="11 12">Q31a</strain>
    </source>
</reference>
<proteinExistence type="inferred from homology"/>
<keyword evidence="8 11" id="KW-0456">Lyase</keyword>
<dbReference type="PANTHER" id="PTHR12589">
    <property type="entry name" value="PYRUVOYL TETRAHYDROBIOPTERIN SYNTHASE"/>
    <property type="match status" value="1"/>
</dbReference>
<accession>A0A518GGF8</accession>
<dbReference type="AlphaFoldDB" id="A0A518GGF8"/>
<gene>
    <name evidence="11" type="primary">queD_2</name>
    <name evidence="11" type="ORF">Q31a_60690</name>
</gene>
<dbReference type="RefSeq" id="WP_145085423.1">
    <property type="nucleotide sequence ID" value="NZ_CP036298.1"/>
</dbReference>
<evidence type="ECO:0000256" key="8">
    <source>
        <dbReference type="ARBA" id="ARBA00023239"/>
    </source>
</evidence>
<dbReference type="EMBL" id="CP036298">
    <property type="protein sequence ID" value="QDV27676.1"/>
    <property type="molecule type" value="Genomic_DNA"/>
</dbReference>
<dbReference type="Gene3D" id="3.30.479.10">
    <property type="entry name" value="6-pyruvoyl tetrahydropterin synthase/QueD"/>
    <property type="match status" value="1"/>
</dbReference>
<comment type="catalytic activity">
    <reaction evidence="10">
        <text>7,8-dihydroneopterin 3'-triphosphate + H2O = 6-carboxy-5,6,7,8-tetrahydropterin + triphosphate + acetaldehyde + 2 H(+)</text>
        <dbReference type="Rhea" id="RHEA:27966"/>
        <dbReference type="ChEBI" id="CHEBI:15343"/>
        <dbReference type="ChEBI" id="CHEBI:15377"/>
        <dbReference type="ChEBI" id="CHEBI:15378"/>
        <dbReference type="ChEBI" id="CHEBI:18036"/>
        <dbReference type="ChEBI" id="CHEBI:58462"/>
        <dbReference type="ChEBI" id="CHEBI:61032"/>
        <dbReference type="EC" id="4.1.2.50"/>
    </reaction>
</comment>
<evidence type="ECO:0000256" key="5">
    <source>
        <dbReference type="ARBA" id="ARBA00018141"/>
    </source>
</evidence>
<dbReference type="InterPro" id="IPR038418">
    <property type="entry name" value="6-PTP_synth/QueD_sf"/>
</dbReference>
<evidence type="ECO:0000256" key="1">
    <source>
        <dbReference type="ARBA" id="ARBA00001947"/>
    </source>
</evidence>
<organism evidence="11 12">
    <name type="scientific">Aureliella helgolandensis</name>
    <dbReference type="NCBI Taxonomy" id="2527968"/>
    <lineage>
        <taxon>Bacteria</taxon>
        <taxon>Pseudomonadati</taxon>
        <taxon>Planctomycetota</taxon>
        <taxon>Planctomycetia</taxon>
        <taxon>Pirellulales</taxon>
        <taxon>Pirellulaceae</taxon>
        <taxon>Aureliella</taxon>
    </lineage>
</organism>
<evidence type="ECO:0000313" key="11">
    <source>
        <dbReference type="EMBL" id="QDV27676.1"/>
    </source>
</evidence>
<dbReference type="KEGG" id="ahel:Q31a_60690"/>
<comment type="similarity">
    <text evidence="3">Belongs to the PTPS family. QueD subfamily.</text>
</comment>
<evidence type="ECO:0000256" key="3">
    <source>
        <dbReference type="ARBA" id="ARBA00008900"/>
    </source>
</evidence>
<keyword evidence="7" id="KW-0862">Zinc</keyword>
<sequence>MPTSPPASVNGSYRVLLQKEQLVFSAAHFITFAGDICERLHGHNYGVRAEVTGPLDSNQYVIDFIAFRDALAAIVKQLDHHMLLPTQHPRILVEQNGEEITTRFDEKRWIFPAEDCILLPIVNTTAEQIAWWMANQLRTALKPQIGDWLETLEVAIDENHGQWGICKIDW</sequence>
<dbReference type="SUPFAM" id="SSF55620">
    <property type="entry name" value="Tetrahydrobiopterin biosynthesis enzymes-like"/>
    <property type="match status" value="1"/>
</dbReference>
<dbReference type="EC" id="4.1.2.50" evidence="4"/>
<dbReference type="OrthoDB" id="9804698at2"/>
<name>A0A518GGF8_9BACT</name>
<dbReference type="UniPathway" id="UPA00391"/>
<evidence type="ECO:0000256" key="4">
    <source>
        <dbReference type="ARBA" id="ARBA00012982"/>
    </source>
</evidence>
<evidence type="ECO:0000313" key="12">
    <source>
        <dbReference type="Proteomes" id="UP000318017"/>
    </source>
</evidence>